<evidence type="ECO:0000256" key="3">
    <source>
        <dbReference type="ARBA" id="ARBA00023002"/>
    </source>
</evidence>
<evidence type="ECO:0000313" key="6">
    <source>
        <dbReference type="Proteomes" id="UP000321490"/>
    </source>
</evidence>
<dbReference type="PANTHER" id="PTHR43490:SF99">
    <property type="entry name" value="SHORT-CHAIN DEHYDROGENASE_REDUCTASE"/>
    <property type="match status" value="1"/>
</dbReference>
<dbReference type="GO" id="GO:0016491">
    <property type="term" value="F:oxidoreductase activity"/>
    <property type="evidence" value="ECO:0007669"/>
    <property type="project" value="UniProtKB-KW"/>
</dbReference>
<keyword evidence="6" id="KW-1185">Reference proteome</keyword>
<keyword evidence="3" id="KW-0560">Oxidoreductase</keyword>
<dbReference type="InterPro" id="IPR002347">
    <property type="entry name" value="SDR_fam"/>
</dbReference>
<dbReference type="Pfam" id="PF00106">
    <property type="entry name" value="adh_short"/>
    <property type="match status" value="1"/>
</dbReference>
<gene>
    <name evidence="5" type="ORF">JD78_00363</name>
</gene>
<dbReference type="AlphaFoldDB" id="A0A562IME0"/>
<comment type="similarity">
    <text evidence="1 4">Belongs to the short-chain dehydrogenases/reductases (SDR) family.</text>
</comment>
<accession>A0A562IME0</accession>
<reference evidence="5 6" key="1">
    <citation type="submission" date="2019-07" db="EMBL/GenBank/DDBJ databases">
        <title>R&amp;d 2014.</title>
        <authorList>
            <person name="Klenk H.-P."/>
        </authorList>
    </citation>
    <scope>NUCLEOTIDE SEQUENCE [LARGE SCALE GENOMIC DNA]</scope>
    <source>
        <strain evidence="5 6">DSM 45764</strain>
    </source>
</reference>
<evidence type="ECO:0000256" key="1">
    <source>
        <dbReference type="ARBA" id="ARBA00006484"/>
    </source>
</evidence>
<dbReference type="PRINTS" id="PR00081">
    <property type="entry name" value="GDHRDH"/>
</dbReference>
<evidence type="ECO:0000256" key="2">
    <source>
        <dbReference type="ARBA" id="ARBA00022857"/>
    </source>
</evidence>
<dbReference type="PROSITE" id="PS00061">
    <property type="entry name" value="ADH_SHORT"/>
    <property type="match status" value="1"/>
</dbReference>
<name>A0A562IME0_9ACTN</name>
<protein>
    <submittedName>
        <fullName evidence="5">NAD(P)-dependent dehydrogenase (Short-subunit alcohol dehydrogenase family)</fullName>
    </submittedName>
</protein>
<dbReference type="InterPro" id="IPR036291">
    <property type="entry name" value="NAD(P)-bd_dom_sf"/>
</dbReference>
<organism evidence="5 6">
    <name type="scientific">Modestobacter roseus</name>
    <dbReference type="NCBI Taxonomy" id="1181884"/>
    <lineage>
        <taxon>Bacteria</taxon>
        <taxon>Bacillati</taxon>
        <taxon>Actinomycetota</taxon>
        <taxon>Actinomycetes</taxon>
        <taxon>Geodermatophilales</taxon>
        <taxon>Geodermatophilaceae</taxon>
        <taxon>Modestobacter</taxon>
    </lineage>
</organism>
<evidence type="ECO:0000313" key="5">
    <source>
        <dbReference type="EMBL" id="TWH71863.1"/>
    </source>
</evidence>
<evidence type="ECO:0000256" key="4">
    <source>
        <dbReference type="RuleBase" id="RU000363"/>
    </source>
</evidence>
<dbReference type="SUPFAM" id="SSF51735">
    <property type="entry name" value="NAD(P)-binding Rossmann-fold domains"/>
    <property type="match status" value="1"/>
</dbReference>
<dbReference type="PRINTS" id="PR00080">
    <property type="entry name" value="SDRFAMILY"/>
</dbReference>
<dbReference type="EMBL" id="VLKF01000001">
    <property type="protein sequence ID" value="TWH71863.1"/>
    <property type="molecule type" value="Genomic_DNA"/>
</dbReference>
<comment type="caution">
    <text evidence="5">The sequence shown here is derived from an EMBL/GenBank/DDBJ whole genome shotgun (WGS) entry which is preliminary data.</text>
</comment>
<dbReference type="InterPro" id="IPR020904">
    <property type="entry name" value="Sc_DH/Rdtase_CS"/>
</dbReference>
<sequence length="254" mass="26433">MVLPVIRSERPTGDHRIGGTVDLMTTTLITGGNKSLGFETARRLRDHGHQVLIGARDPERGARAADELGVAWVQLDVTSDESVASAAAEVRDRFGGLDVLVNNAGVSGAFAGVDEFDGPAALAVFDTNTVGIVRTTHAFLPLLRGSAAPVVVNVTSGLGSFAVRADTSRIESTLPTLTYSASKAAVNMLTSVYARFLPELRVNVVDPGYTATDFNGHSGPQTVTEGTDAIVAMATIGADGPTGTFTDRHGAVGW</sequence>
<dbReference type="Proteomes" id="UP000321490">
    <property type="component" value="Unassembled WGS sequence"/>
</dbReference>
<dbReference type="Gene3D" id="3.40.50.720">
    <property type="entry name" value="NAD(P)-binding Rossmann-like Domain"/>
    <property type="match status" value="1"/>
</dbReference>
<proteinExistence type="inferred from homology"/>
<keyword evidence="2" id="KW-0521">NADP</keyword>
<dbReference type="PANTHER" id="PTHR43490">
    <property type="entry name" value="(+)-NEOMENTHOL DEHYDROGENASE"/>
    <property type="match status" value="1"/>
</dbReference>